<gene>
    <name evidence="2" type="ORF">CPB83DRAFT_862452</name>
</gene>
<dbReference type="Pfam" id="PF09729">
    <property type="entry name" value="Gti1_Pac2"/>
    <property type="match status" value="1"/>
</dbReference>
<proteinExistence type="predicted"/>
<evidence type="ECO:0000313" key="2">
    <source>
        <dbReference type="EMBL" id="KAF9523671.1"/>
    </source>
</evidence>
<dbReference type="AlphaFoldDB" id="A0A9P6E6Y1"/>
<protein>
    <submittedName>
        <fullName evidence="2">Gti1/Pac2 family-domain-containing protein</fullName>
    </submittedName>
</protein>
<keyword evidence="3" id="KW-1185">Reference proteome</keyword>
<feature type="region of interest" description="Disordered" evidence="1">
    <location>
        <begin position="105"/>
        <end position="143"/>
    </location>
</feature>
<organism evidence="2 3">
    <name type="scientific">Crepidotus variabilis</name>
    <dbReference type="NCBI Taxonomy" id="179855"/>
    <lineage>
        <taxon>Eukaryota</taxon>
        <taxon>Fungi</taxon>
        <taxon>Dikarya</taxon>
        <taxon>Basidiomycota</taxon>
        <taxon>Agaricomycotina</taxon>
        <taxon>Agaricomycetes</taxon>
        <taxon>Agaricomycetidae</taxon>
        <taxon>Agaricales</taxon>
        <taxon>Agaricineae</taxon>
        <taxon>Crepidotaceae</taxon>
        <taxon>Crepidotus</taxon>
    </lineage>
</organism>
<sequence>MHPASSSRAYSLIRNTAVTHPSLHIRTVHDAHVLLEAVRREMLPLLKRRLLASERDELKSGHIYVWEEAQDDGGLLRWTDGRRWSQSRMRGDYLFYEEKIETTQGERDAKAARRARKASDPTAVLPPPIRRKDRPSKPNGLTKQTYSVTVHIPGALEPRKWHVVAYFSAGDYSRLPVIDNYAYLRDLQVPTGIFFSNKLIFGGTDRATSSNSDDGELLEDNMMLVDTPTTGSPTTPTIAYSLSPPLSPQQSFRSPLLSTSSPRYGFILPPITQVAPALHRRSQLPPPISKSELWRGPRHYTPLSSEDRRVLGKLRVVI</sequence>
<dbReference type="Proteomes" id="UP000807306">
    <property type="component" value="Unassembled WGS sequence"/>
</dbReference>
<accession>A0A9P6E6Y1</accession>
<reference evidence="2" key="1">
    <citation type="submission" date="2020-11" db="EMBL/GenBank/DDBJ databases">
        <authorList>
            <consortium name="DOE Joint Genome Institute"/>
            <person name="Ahrendt S."/>
            <person name="Riley R."/>
            <person name="Andreopoulos W."/>
            <person name="Labutti K."/>
            <person name="Pangilinan J."/>
            <person name="Ruiz-Duenas F.J."/>
            <person name="Barrasa J.M."/>
            <person name="Sanchez-Garcia M."/>
            <person name="Camarero S."/>
            <person name="Miyauchi S."/>
            <person name="Serrano A."/>
            <person name="Linde D."/>
            <person name="Babiker R."/>
            <person name="Drula E."/>
            <person name="Ayuso-Fernandez I."/>
            <person name="Pacheco R."/>
            <person name="Padilla G."/>
            <person name="Ferreira P."/>
            <person name="Barriuso J."/>
            <person name="Kellner H."/>
            <person name="Castanera R."/>
            <person name="Alfaro M."/>
            <person name="Ramirez L."/>
            <person name="Pisabarro A.G."/>
            <person name="Kuo A."/>
            <person name="Tritt A."/>
            <person name="Lipzen A."/>
            <person name="He G."/>
            <person name="Yan M."/>
            <person name="Ng V."/>
            <person name="Cullen D."/>
            <person name="Martin F."/>
            <person name="Rosso M.-N."/>
            <person name="Henrissat B."/>
            <person name="Hibbett D."/>
            <person name="Martinez A.T."/>
            <person name="Grigoriev I.V."/>
        </authorList>
    </citation>
    <scope>NUCLEOTIDE SEQUENCE</scope>
    <source>
        <strain evidence="2">CBS 506.95</strain>
    </source>
</reference>
<name>A0A9P6E6Y1_9AGAR</name>
<evidence type="ECO:0000313" key="3">
    <source>
        <dbReference type="Proteomes" id="UP000807306"/>
    </source>
</evidence>
<dbReference type="EMBL" id="MU157912">
    <property type="protein sequence ID" value="KAF9523671.1"/>
    <property type="molecule type" value="Genomic_DNA"/>
</dbReference>
<dbReference type="PANTHER" id="PTHR28027">
    <property type="entry name" value="TRANSCRIPTIONAL REGULATOR MIT1"/>
    <property type="match status" value="1"/>
</dbReference>
<dbReference type="OrthoDB" id="5572844at2759"/>
<dbReference type="PANTHER" id="PTHR28027:SF1">
    <property type="entry name" value="CAMP INDEPENDENT REGULATORY PROTEIN (AFU_ORTHOLOGUE AFUA_3G09640)"/>
    <property type="match status" value="1"/>
</dbReference>
<dbReference type="InterPro" id="IPR018608">
    <property type="entry name" value="Gti1/Pac2"/>
</dbReference>
<evidence type="ECO:0000256" key="1">
    <source>
        <dbReference type="SAM" id="MobiDB-lite"/>
    </source>
</evidence>
<dbReference type="GO" id="GO:0003677">
    <property type="term" value="F:DNA binding"/>
    <property type="evidence" value="ECO:0007669"/>
    <property type="project" value="TreeGrafter"/>
</dbReference>
<comment type="caution">
    <text evidence="2">The sequence shown here is derived from an EMBL/GenBank/DDBJ whole genome shotgun (WGS) entry which is preliminary data.</text>
</comment>